<evidence type="ECO:0000313" key="1">
    <source>
        <dbReference type="EMBL" id="GAH44073.1"/>
    </source>
</evidence>
<dbReference type="AlphaFoldDB" id="X1HFK0"/>
<proteinExistence type="predicted"/>
<gene>
    <name evidence="1" type="ORF">S03H2_21351</name>
</gene>
<organism evidence="1">
    <name type="scientific">marine sediment metagenome</name>
    <dbReference type="NCBI Taxonomy" id="412755"/>
    <lineage>
        <taxon>unclassified sequences</taxon>
        <taxon>metagenomes</taxon>
        <taxon>ecological metagenomes</taxon>
    </lineage>
</organism>
<accession>X1HFK0</accession>
<sequence>MYTPAWGNVLERDIQIKPKDGASIKCDIEIVNEVHTDDISQSGSNEGLAIKIDSSFPIVSPFQCFETCP</sequence>
<name>X1HFK0_9ZZZZ</name>
<reference evidence="1" key="1">
    <citation type="journal article" date="2014" name="Front. Microbiol.">
        <title>High frequency of phylogenetically diverse reductive dehalogenase-homologous genes in deep subseafloor sedimentary metagenomes.</title>
        <authorList>
            <person name="Kawai M."/>
            <person name="Futagami T."/>
            <person name="Toyoda A."/>
            <person name="Takaki Y."/>
            <person name="Nishi S."/>
            <person name="Hori S."/>
            <person name="Arai W."/>
            <person name="Tsubouchi T."/>
            <person name="Morono Y."/>
            <person name="Uchiyama I."/>
            <person name="Ito T."/>
            <person name="Fujiyama A."/>
            <person name="Inagaki F."/>
            <person name="Takami H."/>
        </authorList>
    </citation>
    <scope>NUCLEOTIDE SEQUENCE</scope>
    <source>
        <strain evidence="1">Expedition CK06-06</strain>
    </source>
</reference>
<dbReference type="EMBL" id="BARU01011351">
    <property type="protein sequence ID" value="GAH44073.1"/>
    <property type="molecule type" value="Genomic_DNA"/>
</dbReference>
<comment type="caution">
    <text evidence="1">The sequence shown here is derived from an EMBL/GenBank/DDBJ whole genome shotgun (WGS) entry which is preliminary data.</text>
</comment>
<protein>
    <submittedName>
        <fullName evidence="1">Uncharacterized protein</fullName>
    </submittedName>
</protein>